<evidence type="ECO:0000256" key="2">
    <source>
        <dbReference type="ARBA" id="ARBA00012729"/>
    </source>
</evidence>
<dbReference type="EC" id="3.2.1.14" evidence="2"/>
<dbReference type="SUPFAM" id="SSF53955">
    <property type="entry name" value="Lysozyme-like"/>
    <property type="match status" value="1"/>
</dbReference>
<evidence type="ECO:0000256" key="8">
    <source>
        <dbReference type="ARBA" id="ARBA00023326"/>
    </source>
</evidence>
<evidence type="ECO:0000256" key="5">
    <source>
        <dbReference type="ARBA" id="ARBA00023024"/>
    </source>
</evidence>
<dbReference type="EMBL" id="JAMYWD010000011">
    <property type="protein sequence ID" value="KAJ4957107.1"/>
    <property type="molecule type" value="Genomic_DNA"/>
</dbReference>
<dbReference type="GO" id="GO:0008061">
    <property type="term" value="F:chitin binding"/>
    <property type="evidence" value="ECO:0007669"/>
    <property type="project" value="UniProtKB-KW"/>
</dbReference>
<keyword evidence="7" id="KW-0326">Glycosidase</keyword>
<comment type="caution">
    <text evidence="11">The sequence shown here is derived from an EMBL/GenBank/DDBJ whole genome shotgun (WGS) entry which is preliminary data.</text>
</comment>
<name>A0A9Q0JZE5_9MAGN</name>
<evidence type="ECO:0000313" key="12">
    <source>
        <dbReference type="Proteomes" id="UP001141806"/>
    </source>
</evidence>
<evidence type="ECO:0000256" key="3">
    <source>
        <dbReference type="ARBA" id="ARBA00022669"/>
    </source>
</evidence>
<keyword evidence="8" id="KW-0624">Polysaccharide degradation</keyword>
<dbReference type="Pfam" id="PF00182">
    <property type="entry name" value="Glyco_hydro_19"/>
    <property type="match status" value="1"/>
</dbReference>
<keyword evidence="9" id="KW-0732">Signal</keyword>
<evidence type="ECO:0000256" key="6">
    <source>
        <dbReference type="ARBA" id="ARBA00023277"/>
    </source>
</evidence>
<dbReference type="InterPro" id="IPR023346">
    <property type="entry name" value="Lysozyme-like_dom_sf"/>
</dbReference>
<evidence type="ECO:0000313" key="11">
    <source>
        <dbReference type="EMBL" id="KAJ4957107.1"/>
    </source>
</evidence>
<gene>
    <name evidence="11" type="ORF">NE237_013890</name>
</gene>
<dbReference type="PANTHER" id="PTHR22595:SF197">
    <property type="entry name" value="CHITINASE FAMILY PROTEIN"/>
    <property type="match status" value="1"/>
</dbReference>
<dbReference type="PANTHER" id="PTHR22595">
    <property type="entry name" value="CHITINASE-RELATED"/>
    <property type="match status" value="1"/>
</dbReference>
<sequence length="187" mass="20269">MVSPKVKKRLLAITLARILAALMPESAMVQSRGLHQTFVVASMGIAERATLTMPLDAKQVLAIAVELRVVAVHEAFAVVSMDIAELASLIMALDANQAASNCDGKSFYTRDAFLQTLNSFTGFGTSGSSDNSKREIAAFFAHGSIVVLDERLPQNHNFWSRVRGTIQTINGGYEYNGKNTAEMQDCV</sequence>
<comment type="catalytic activity">
    <reaction evidence="1">
        <text>Random endo-hydrolysis of N-acetyl-beta-D-glucosaminide (1-&gt;4)-beta-linkages in chitin and chitodextrins.</text>
        <dbReference type="EC" id="3.2.1.14"/>
    </reaction>
</comment>
<feature type="domain" description="Glycoside hydrolase family 19 catalytic" evidence="10">
    <location>
        <begin position="96"/>
        <end position="144"/>
    </location>
</feature>
<evidence type="ECO:0000256" key="4">
    <source>
        <dbReference type="ARBA" id="ARBA00022801"/>
    </source>
</evidence>
<dbReference type="GO" id="GO:0000272">
    <property type="term" value="P:polysaccharide catabolic process"/>
    <property type="evidence" value="ECO:0007669"/>
    <property type="project" value="UniProtKB-KW"/>
</dbReference>
<dbReference type="OrthoDB" id="5985073at2759"/>
<evidence type="ECO:0000256" key="1">
    <source>
        <dbReference type="ARBA" id="ARBA00000822"/>
    </source>
</evidence>
<evidence type="ECO:0000256" key="7">
    <source>
        <dbReference type="ARBA" id="ARBA00023295"/>
    </source>
</evidence>
<protein>
    <recommendedName>
        <fullName evidence="2">chitinase</fullName>
        <ecNumber evidence="2">3.2.1.14</ecNumber>
    </recommendedName>
</protein>
<feature type="chain" id="PRO_5040309958" description="chitinase" evidence="9">
    <location>
        <begin position="21"/>
        <end position="187"/>
    </location>
</feature>
<dbReference type="InterPro" id="IPR000726">
    <property type="entry name" value="Glyco_hydro_19_cat"/>
</dbReference>
<keyword evidence="5" id="KW-0146">Chitin degradation</keyword>
<keyword evidence="4" id="KW-0378">Hydrolase</keyword>
<keyword evidence="12" id="KW-1185">Reference proteome</keyword>
<accession>A0A9Q0JZE5</accession>
<feature type="signal peptide" evidence="9">
    <location>
        <begin position="1"/>
        <end position="20"/>
    </location>
</feature>
<dbReference type="GO" id="GO:0016998">
    <property type="term" value="P:cell wall macromolecule catabolic process"/>
    <property type="evidence" value="ECO:0007669"/>
    <property type="project" value="InterPro"/>
</dbReference>
<evidence type="ECO:0000259" key="10">
    <source>
        <dbReference type="Pfam" id="PF00182"/>
    </source>
</evidence>
<proteinExistence type="predicted"/>
<dbReference type="AlphaFoldDB" id="A0A9Q0JZE5"/>
<dbReference type="Gene3D" id="1.10.530.10">
    <property type="match status" value="1"/>
</dbReference>
<organism evidence="11 12">
    <name type="scientific">Protea cynaroides</name>
    <dbReference type="NCBI Taxonomy" id="273540"/>
    <lineage>
        <taxon>Eukaryota</taxon>
        <taxon>Viridiplantae</taxon>
        <taxon>Streptophyta</taxon>
        <taxon>Embryophyta</taxon>
        <taxon>Tracheophyta</taxon>
        <taxon>Spermatophyta</taxon>
        <taxon>Magnoliopsida</taxon>
        <taxon>Proteales</taxon>
        <taxon>Proteaceae</taxon>
        <taxon>Protea</taxon>
    </lineage>
</organism>
<reference evidence="11" key="1">
    <citation type="journal article" date="2023" name="Plant J.">
        <title>The genome of the king protea, Protea cynaroides.</title>
        <authorList>
            <person name="Chang J."/>
            <person name="Duong T.A."/>
            <person name="Schoeman C."/>
            <person name="Ma X."/>
            <person name="Roodt D."/>
            <person name="Barker N."/>
            <person name="Li Z."/>
            <person name="Van de Peer Y."/>
            <person name="Mizrachi E."/>
        </authorList>
    </citation>
    <scope>NUCLEOTIDE SEQUENCE</scope>
    <source>
        <tissue evidence="11">Young leaves</tissue>
    </source>
</reference>
<dbReference type="GO" id="GO:0008843">
    <property type="term" value="F:endochitinase activity"/>
    <property type="evidence" value="ECO:0007669"/>
    <property type="project" value="UniProtKB-EC"/>
</dbReference>
<keyword evidence="3" id="KW-0147">Chitin-binding</keyword>
<dbReference type="Proteomes" id="UP001141806">
    <property type="component" value="Unassembled WGS sequence"/>
</dbReference>
<dbReference type="GO" id="GO:0006032">
    <property type="term" value="P:chitin catabolic process"/>
    <property type="evidence" value="ECO:0007669"/>
    <property type="project" value="UniProtKB-KW"/>
</dbReference>
<keyword evidence="6" id="KW-0119">Carbohydrate metabolism</keyword>
<evidence type="ECO:0000256" key="9">
    <source>
        <dbReference type="SAM" id="SignalP"/>
    </source>
</evidence>